<comment type="subcellular location">
    <subcellularLocation>
        <location evidence="1">Cell inner membrane</location>
        <topology evidence="1">Single-pass membrane protein</topology>
        <orientation evidence="1">Periplasmic side</orientation>
    </subcellularLocation>
</comment>
<evidence type="ECO:0000313" key="12">
    <source>
        <dbReference type="EMBL" id="HCM31000.1"/>
    </source>
</evidence>
<evidence type="ECO:0000313" key="13">
    <source>
        <dbReference type="Proteomes" id="UP000262257"/>
    </source>
</evidence>
<organism evidence="12 13">
    <name type="scientific">Acinetobacter radioresistens</name>
    <dbReference type="NCBI Taxonomy" id="40216"/>
    <lineage>
        <taxon>Bacteria</taxon>
        <taxon>Pseudomonadati</taxon>
        <taxon>Pseudomonadota</taxon>
        <taxon>Gammaproteobacteria</taxon>
        <taxon>Moraxellales</taxon>
        <taxon>Moraxellaceae</taxon>
        <taxon>Acinetobacter</taxon>
    </lineage>
</organism>
<keyword evidence="6" id="KW-0812">Transmembrane</keyword>
<evidence type="ECO:0000256" key="2">
    <source>
        <dbReference type="ARBA" id="ARBA00006555"/>
    </source>
</evidence>
<dbReference type="PROSITE" id="PS52015">
    <property type="entry name" value="TONB_CTD"/>
    <property type="match status" value="1"/>
</dbReference>
<dbReference type="InterPro" id="IPR051045">
    <property type="entry name" value="TonB-dependent_transducer"/>
</dbReference>
<gene>
    <name evidence="12" type="ORF">DIC32_04770</name>
</gene>
<keyword evidence="4" id="KW-1003">Cell membrane</keyword>
<keyword evidence="7" id="KW-0653">Protein transport</keyword>
<comment type="similarity">
    <text evidence="2">Belongs to the TonB family.</text>
</comment>
<dbReference type="Pfam" id="PF03544">
    <property type="entry name" value="TonB_C"/>
    <property type="match status" value="1"/>
</dbReference>
<keyword evidence="3" id="KW-0813">Transport</keyword>
<evidence type="ECO:0000256" key="5">
    <source>
        <dbReference type="ARBA" id="ARBA00022519"/>
    </source>
</evidence>
<keyword evidence="9" id="KW-0472">Membrane</keyword>
<keyword evidence="8" id="KW-1133">Transmembrane helix</keyword>
<dbReference type="SUPFAM" id="SSF74653">
    <property type="entry name" value="TolA/TonB C-terminal domain"/>
    <property type="match status" value="2"/>
</dbReference>
<evidence type="ECO:0000259" key="11">
    <source>
        <dbReference type="PROSITE" id="PS52015"/>
    </source>
</evidence>
<evidence type="ECO:0000256" key="4">
    <source>
        <dbReference type="ARBA" id="ARBA00022475"/>
    </source>
</evidence>
<dbReference type="PANTHER" id="PTHR33446">
    <property type="entry name" value="PROTEIN TONB-RELATED"/>
    <property type="match status" value="1"/>
</dbReference>
<protein>
    <submittedName>
        <fullName evidence="12">TonB-dependent receptor</fullName>
    </submittedName>
</protein>
<accession>A0A3D3FYZ3</accession>
<dbReference type="Gene3D" id="3.30.1150.10">
    <property type="match status" value="1"/>
</dbReference>
<sequence length="242" mass="27600">MKYALPVLFLMGLPPSTSYAAAPATMKLTPQTSSALPAHLTTRIQWVRFPQPVYKDEDLKGQDRHAIIRIYADETGKVNKAAIQESTGIKTLDDILLNAVQQAQVKAYIENDTALPVIGYQAFSLKLDDNADQDCLYNFNSENWRAQQQNKKVPFQYLNQPQLEINRDQLKGYDRSIKFSFKSNKQGNIKKVKIQQGSGTYALDQAVIQAVSQVQISAPRKFWIYKKSHFKDQIHFKLEECQ</sequence>
<keyword evidence="5" id="KW-0997">Cell inner membrane</keyword>
<dbReference type="AlphaFoldDB" id="A0A3D3FYZ3"/>
<dbReference type="EMBL" id="DPXL01000061">
    <property type="protein sequence ID" value="HCM31000.1"/>
    <property type="molecule type" value="Genomic_DNA"/>
</dbReference>
<evidence type="ECO:0000256" key="10">
    <source>
        <dbReference type="SAM" id="SignalP"/>
    </source>
</evidence>
<feature type="domain" description="TonB C-terminal" evidence="11">
    <location>
        <begin position="149"/>
        <end position="242"/>
    </location>
</feature>
<dbReference type="NCBIfam" id="TIGR01352">
    <property type="entry name" value="tonB_Cterm"/>
    <property type="match status" value="1"/>
</dbReference>
<keyword evidence="10" id="KW-0732">Signal</keyword>
<dbReference type="GO" id="GO:0015031">
    <property type="term" value="P:protein transport"/>
    <property type="evidence" value="ECO:0007669"/>
    <property type="project" value="UniProtKB-KW"/>
</dbReference>
<reference evidence="12 13" key="1">
    <citation type="journal article" date="2018" name="Nat. Biotechnol.">
        <title>A standardized bacterial taxonomy based on genome phylogeny substantially revises the tree of life.</title>
        <authorList>
            <person name="Parks D.H."/>
            <person name="Chuvochina M."/>
            <person name="Waite D.W."/>
            <person name="Rinke C."/>
            <person name="Skarshewski A."/>
            <person name="Chaumeil P.A."/>
            <person name="Hugenholtz P."/>
        </authorList>
    </citation>
    <scope>NUCLEOTIDE SEQUENCE [LARGE SCALE GENOMIC DNA]</scope>
    <source>
        <strain evidence="12">UBA10045</strain>
    </source>
</reference>
<evidence type="ECO:0000256" key="3">
    <source>
        <dbReference type="ARBA" id="ARBA00022448"/>
    </source>
</evidence>
<feature type="chain" id="PRO_5017702574" evidence="10">
    <location>
        <begin position="21"/>
        <end position="242"/>
    </location>
</feature>
<proteinExistence type="inferred from homology"/>
<name>A0A3D3FYZ3_ACIRA</name>
<dbReference type="PANTHER" id="PTHR33446:SF2">
    <property type="entry name" value="PROTEIN TONB"/>
    <property type="match status" value="1"/>
</dbReference>
<evidence type="ECO:0000256" key="8">
    <source>
        <dbReference type="ARBA" id="ARBA00022989"/>
    </source>
</evidence>
<keyword evidence="12" id="KW-0675">Receptor</keyword>
<evidence type="ECO:0000256" key="6">
    <source>
        <dbReference type="ARBA" id="ARBA00022692"/>
    </source>
</evidence>
<dbReference type="GO" id="GO:0055085">
    <property type="term" value="P:transmembrane transport"/>
    <property type="evidence" value="ECO:0007669"/>
    <property type="project" value="InterPro"/>
</dbReference>
<comment type="caution">
    <text evidence="12">The sequence shown here is derived from an EMBL/GenBank/DDBJ whole genome shotgun (WGS) entry which is preliminary data.</text>
</comment>
<dbReference type="Proteomes" id="UP000262257">
    <property type="component" value="Unassembled WGS sequence"/>
</dbReference>
<dbReference type="GO" id="GO:0031992">
    <property type="term" value="F:energy transducer activity"/>
    <property type="evidence" value="ECO:0007669"/>
    <property type="project" value="TreeGrafter"/>
</dbReference>
<dbReference type="InterPro" id="IPR006260">
    <property type="entry name" value="TonB/TolA_C"/>
</dbReference>
<dbReference type="GO" id="GO:0098797">
    <property type="term" value="C:plasma membrane protein complex"/>
    <property type="evidence" value="ECO:0007669"/>
    <property type="project" value="TreeGrafter"/>
</dbReference>
<evidence type="ECO:0000256" key="1">
    <source>
        <dbReference type="ARBA" id="ARBA00004383"/>
    </source>
</evidence>
<evidence type="ECO:0000256" key="7">
    <source>
        <dbReference type="ARBA" id="ARBA00022927"/>
    </source>
</evidence>
<evidence type="ECO:0000256" key="9">
    <source>
        <dbReference type="ARBA" id="ARBA00023136"/>
    </source>
</evidence>
<dbReference type="InterPro" id="IPR037682">
    <property type="entry name" value="TonB_C"/>
</dbReference>
<feature type="signal peptide" evidence="10">
    <location>
        <begin position="1"/>
        <end position="20"/>
    </location>
</feature>